<dbReference type="InterPro" id="IPR011011">
    <property type="entry name" value="Znf_FYVE_PHD"/>
</dbReference>
<dbReference type="Gene3D" id="3.30.40.10">
    <property type="entry name" value="Zinc/RING finger domain, C3HC4 (zinc finger)"/>
    <property type="match status" value="1"/>
</dbReference>
<keyword evidence="2 4" id="KW-0863">Zinc-finger</keyword>
<evidence type="ECO:0000256" key="5">
    <source>
        <dbReference type="SAM" id="Coils"/>
    </source>
</evidence>
<dbReference type="EMBL" id="GBHO01009395">
    <property type="protein sequence ID" value="JAG34209.1"/>
    <property type="molecule type" value="Transcribed_RNA"/>
</dbReference>
<dbReference type="InterPro" id="IPR057251">
    <property type="entry name" value="FP_C"/>
</dbReference>
<sequence length="321" mass="36042">MAKKKHICPTCGESVNKNDKAYLCEGACKCWFHIKCINISDDEYEKTPDDETWVCVSCTPKSNSGTPIKTPSNGKIKNPDSILTSLKSSKININKTSDISNKELANSINAILNALVDIQQGVSFLSDAHDDMIKSNKRIFDEFAKLSQDNKKLSEQNKDLSARLNKLEQACLENECEVHGLPQTENENLKLIAVLVCGKIAYKIDENDIDKIYRAKTHPSSSKKRPSPIIIKFKSSEIRNGFLAARKVHGNLTLNELGYQMGGLVHINERLTPINRNLLWLARNTKPMGYKYAWTKNGQVFLKKNEDAPAIHIRSAEDLPK</sequence>
<organism evidence="7">
    <name type="scientific">Lygus hesperus</name>
    <name type="common">Western plant bug</name>
    <dbReference type="NCBI Taxonomy" id="30085"/>
    <lineage>
        <taxon>Eukaryota</taxon>
        <taxon>Metazoa</taxon>
        <taxon>Ecdysozoa</taxon>
        <taxon>Arthropoda</taxon>
        <taxon>Hexapoda</taxon>
        <taxon>Insecta</taxon>
        <taxon>Pterygota</taxon>
        <taxon>Neoptera</taxon>
        <taxon>Paraneoptera</taxon>
        <taxon>Hemiptera</taxon>
        <taxon>Heteroptera</taxon>
        <taxon>Panheteroptera</taxon>
        <taxon>Cimicomorpha</taxon>
        <taxon>Miridae</taxon>
        <taxon>Mirini</taxon>
        <taxon>Lygus</taxon>
    </lineage>
</organism>
<dbReference type="SUPFAM" id="SSF57903">
    <property type="entry name" value="FYVE/PHD zinc finger"/>
    <property type="match status" value="1"/>
</dbReference>
<reference evidence="7" key="1">
    <citation type="journal article" date="2014" name="PLoS ONE">
        <title>Transcriptome-Based Identification of ABC Transporters in the Western Tarnished Plant Bug Lygus hesperus.</title>
        <authorList>
            <person name="Hull J.J."/>
            <person name="Chaney K."/>
            <person name="Geib S.M."/>
            <person name="Fabrick J.A."/>
            <person name="Brent C.S."/>
            <person name="Walsh D."/>
            <person name="Lavine L.C."/>
        </authorList>
    </citation>
    <scope>NUCLEOTIDE SEQUENCE</scope>
</reference>
<dbReference type="PROSITE" id="PS50016">
    <property type="entry name" value="ZF_PHD_2"/>
    <property type="match status" value="1"/>
</dbReference>
<keyword evidence="3" id="KW-0862">Zinc</keyword>
<dbReference type="InterPro" id="IPR013083">
    <property type="entry name" value="Znf_RING/FYVE/PHD"/>
</dbReference>
<dbReference type="Pfam" id="PF00628">
    <property type="entry name" value="PHD"/>
    <property type="match status" value="1"/>
</dbReference>
<evidence type="ECO:0000259" key="6">
    <source>
        <dbReference type="PROSITE" id="PS50016"/>
    </source>
</evidence>
<keyword evidence="1" id="KW-0479">Metal-binding</keyword>
<reference evidence="7" key="2">
    <citation type="submission" date="2014-07" db="EMBL/GenBank/DDBJ databases">
        <authorList>
            <person name="Hull J."/>
        </authorList>
    </citation>
    <scope>NUCLEOTIDE SEQUENCE</scope>
</reference>
<evidence type="ECO:0000256" key="4">
    <source>
        <dbReference type="PROSITE-ProRule" id="PRU00146"/>
    </source>
</evidence>
<dbReference type="InterPro" id="IPR001965">
    <property type="entry name" value="Znf_PHD"/>
</dbReference>
<proteinExistence type="predicted"/>
<accession>A0A0A9YPR7</accession>
<dbReference type="AlphaFoldDB" id="A0A0A9YPR7"/>
<evidence type="ECO:0000256" key="1">
    <source>
        <dbReference type="ARBA" id="ARBA00022723"/>
    </source>
</evidence>
<name>A0A0A9YPR7_LYGHE</name>
<dbReference type="Pfam" id="PF25298">
    <property type="entry name" value="Baculo_FP_2nd"/>
    <property type="match status" value="1"/>
</dbReference>
<dbReference type="SMART" id="SM00249">
    <property type="entry name" value="PHD"/>
    <property type="match status" value="1"/>
</dbReference>
<feature type="coiled-coil region" evidence="5">
    <location>
        <begin position="136"/>
        <end position="177"/>
    </location>
</feature>
<keyword evidence="5" id="KW-0175">Coiled coil</keyword>
<evidence type="ECO:0000256" key="2">
    <source>
        <dbReference type="ARBA" id="ARBA00022771"/>
    </source>
</evidence>
<dbReference type="InterPro" id="IPR019787">
    <property type="entry name" value="Znf_PHD-finger"/>
</dbReference>
<protein>
    <recommendedName>
        <fullName evidence="6">PHD-type domain-containing protein</fullName>
    </recommendedName>
</protein>
<dbReference type="GO" id="GO:0008270">
    <property type="term" value="F:zinc ion binding"/>
    <property type="evidence" value="ECO:0007669"/>
    <property type="project" value="UniProtKB-KW"/>
</dbReference>
<gene>
    <name evidence="7" type="ORF">CM83_33670</name>
</gene>
<feature type="domain" description="PHD-type" evidence="6">
    <location>
        <begin position="5"/>
        <end position="61"/>
    </location>
</feature>
<evidence type="ECO:0000313" key="7">
    <source>
        <dbReference type="EMBL" id="JAG34209.1"/>
    </source>
</evidence>
<evidence type="ECO:0000256" key="3">
    <source>
        <dbReference type="ARBA" id="ARBA00022833"/>
    </source>
</evidence>